<organism evidence="3 4">
    <name type="scientific">Phaeosphaeria nodorum (strain SN15 / ATCC MYA-4574 / FGSC 10173)</name>
    <name type="common">Glume blotch fungus</name>
    <name type="synonym">Parastagonospora nodorum</name>
    <dbReference type="NCBI Taxonomy" id="321614"/>
    <lineage>
        <taxon>Eukaryota</taxon>
        <taxon>Fungi</taxon>
        <taxon>Dikarya</taxon>
        <taxon>Ascomycota</taxon>
        <taxon>Pezizomycotina</taxon>
        <taxon>Dothideomycetes</taxon>
        <taxon>Pleosporomycetidae</taxon>
        <taxon>Pleosporales</taxon>
        <taxon>Pleosporineae</taxon>
        <taxon>Phaeosphaeriaceae</taxon>
        <taxon>Parastagonospora</taxon>
    </lineage>
</organism>
<gene>
    <name evidence="3" type="ORF">JI435_160910</name>
</gene>
<keyword evidence="2" id="KW-0732">Signal</keyword>
<evidence type="ECO:0000313" key="3">
    <source>
        <dbReference type="EMBL" id="QRD04389.1"/>
    </source>
</evidence>
<dbReference type="EMBL" id="CP069039">
    <property type="protein sequence ID" value="QRD04389.1"/>
    <property type="molecule type" value="Genomic_DNA"/>
</dbReference>
<proteinExistence type="predicted"/>
<evidence type="ECO:0000256" key="2">
    <source>
        <dbReference type="SAM" id="SignalP"/>
    </source>
</evidence>
<dbReference type="Proteomes" id="UP000663193">
    <property type="component" value="Chromosome 17"/>
</dbReference>
<feature type="region of interest" description="Disordered" evidence="1">
    <location>
        <begin position="99"/>
        <end position="120"/>
    </location>
</feature>
<sequence>MSNRLLSRYFIVDAVILTACILSNLEADCPLPNNVGIKHIASIGEVCIVMLNLPQRMRIPAGDGAIAAPPTPHYPAIVSLNHYMINVLIFGALCRKGTSTSTGHVARPCAGIDEGEDDER</sequence>
<dbReference type="VEuPathDB" id="FungiDB:JI435_160910"/>
<feature type="chain" id="PRO_5030690365" description="Secreted protein" evidence="2">
    <location>
        <begin position="28"/>
        <end position="120"/>
    </location>
</feature>
<evidence type="ECO:0000256" key="1">
    <source>
        <dbReference type="SAM" id="MobiDB-lite"/>
    </source>
</evidence>
<reference evidence="4" key="1">
    <citation type="journal article" date="2021" name="BMC Genomics">
        <title>Chromosome-level genome assembly and manually-curated proteome of model necrotroph Parastagonospora nodorum Sn15 reveals a genome-wide trove of candidate effector homologs, and redundancy of virulence-related functions within an accessory chromosome.</title>
        <authorList>
            <person name="Bertazzoni S."/>
            <person name="Jones D.A.B."/>
            <person name="Phan H.T."/>
            <person name="Tan K.-C."/>
            <person name="Hane J.K."/>
        </authorList>
    </citation>
    <scope>NUCLEOTIDE SEQUENCE [LARGE SCALE GENOMIC DNA]</scope>
    <source>
        <strain evidence="4">SN15 / ATCC MYA-4574 / FGSC 10173)</strain>
    </source>
</reference>
<accession>A0A7U2FHL5</accession>
<feature type="signal peptide" evidence="2">
    <location>
        <begin position="1"/>
        <end position="27"/>
    </location>
</feature>
<name>A0A7U2FHL5_PHANO</name>
<evidence type="ECO:0008006" key="5">
    <source>
        <dbReference type="Google" id="ProtNLM"/>
    </source>
</evidence>
<dbReference type="AlphaFoldDB" id="A0A7U2FHL5"/>
<protein>
    <recommendedName>
        <fullName evidence="5">Secreted protein</fullName>
    </recommendedName>
</protein>
<keyword evidence="4" id="KW-1185">Reference proteome</keyword>
<evidence type="ECO:0000313" key="4">
    <source>
        <dbReference type="Proteomes" id="UP000663193"/>
    </source>
</evidence>